<organism evidence="10 11">
    <name type="scientific">Loigolactobacillus bifermentans DSM 20003</name>
    <dbReference type="NCBI Taxonomy" id="1423726"/>
    <lineage>
        <taxon>Bacteria</taxon>
        <taxon>Bacillati</taxon>
        <taxon>Bacillota</taxon>
        <taxon>Bacilli</taxon>
        <taxon>Lactobacillales</taxon>
        <taxon>Lactobacillaceae</taxon>
        <taxon>Loigolactobacillus</taxon>
    </lineage>
</organism>
<comment type="caution">
    <text evidence="10">The sequence shown here is derived from an EMBL/GenBank/DDBJ whole genome shotgun (WGS) entry which is preliminary data.</text>
</comment>
<evidence type="ECO:0000256" key="4">
    <source>
        <dbReference type="ARBA" id="ARBA00022448"/>
    </source>
</evidence>
<evidence type="ECO:0000256" key="8">
    <source>
        <dbReference type="RuleBase" id="RU367037"/>
    </source>
</evidence>
<protein>
    <recommendedName>
        <fullName evidence="8">Flavodoxin</fullName>
    </recommendedName>
</protein>
<keyword evidence="11" id="KW-1185">Reference proteome</keyword>
<dbReference type="NCBIfam" id="NF005587">
    <property type="entry name" value="PRK07308.1"/>
    <property type="match status" value="1"/>
</dbReference>
<dbReference type="Pfam" id="PF00258">
    <property type="entry name" value="Flavodoxin_1"/>
    <property type="match status" value="1"/>
</dbReference>
<keyword evidence="7 8" id="KW-0249">Electron transport</keyword>
<dbReference type="SUPFAM" id="SSF52218">
    <property type="entry name" value="Flavoproteins"/>
    <property type="match status" value="1"/>
</dbReference>
<reference evidence="10 11" key="1">
    <citation type="journal article" date="2015" name="Genome Announc.">
        <title>Expanding the biotechnology potential of lactobacilli through comparative genomics of 213 strains and associated genera.</title>
        <authorList>
            <person name="Sun Z."/>
            <person name="Harris H.M."/>
            <person name="McCann A."/>
            <person name="Guo C."/>
            <person name="Argimon S."/>
            <person name="Zhang W."/>
            <person name="Yang X."/>
            <person name="Jeffery I.B."/>
            <person name="Cooney J.C."/>
            <person name="Kagawa T.F."/>
            <person name="Liu W."/>
            <person name="Song Y."/>
            <person name="Salvetti E."/>
            <person name="Wrobel A."/>
            <person name="Rasinkangas P."/>
            <person name="Parkhill J."/>
            <person name="Rea M.C."/>
            <person name="O'Sullivan O."/>
            <person name="Ritari J."/>
            <person name="Douillard F.P."/>
            <person name="Paul Ross R."/>
            <person name="Yang R."/>
            <person name="Briner A.E."/>
            <person name="Felis G.E."/>
            <person name="de Vos W.M."/>
            <person name="Barrangou R."/>
            <person name="Klaenhammer T.R."/>
            <person name="Caufield P.W."/>
            <person name="Cui Y."/>
            <person name="Zhang H."/>
            <person name="O'Toole P.W."/>
        </authorList>
    </citation>
    <scope>NUCLEOTIDE SEQUENCE [LARGE SCALE GENOMIC DNA]</scope>
    <source>
        <strain evidence="10 11">DSM 20003</strain>
    </source>
</reference>
<sequence>MIQMTLAKIVYASMTGNTEGISEILEEKLKAAGLDVERIEADDADSDVFEDADIAIVATYTYGDGEVPDELEDFHDDLSDEDLAGKIYGVVGSGDEEMYPDAFCKAADLFEEAFEATGAKKGSATVKINNDAEDEDVENLQKFVDEIAKA</sequence>
<dbReference type="NCBIfam" id="TIGR01753">
    <property type="entry name" value="flav_short"/>
    <property type="match status" value="1"/>
</dbReference>
<dbReference type="Proteomes" id="UP000051461">
    <property type="component" value="Unassembled WGS sequence"/>
</dbReference>
<name>A0A0R1GFN4_9LACO</name>
<dbReference type="EMBL" id="AZDA01000138">
    <property type="protein sequence ID" value="KRK32713.1"/>
    <property type="molecule type" value="Genomic_DNA"/>
</dbReference>
<evidence type="ECO:0000256" key="7">
    <source>
        <dbReference type="ARBA" id="ARBA00022982"/>
    </source>
</evidence>
<dbReference type="InterPro" id="IPR008254">
    <property type="entry name" value="Flavodoxin/NO_synth"/>
</dbReference>
<dbReference type="GO" id="GO:0009055">
    <property type="term" value="F:electron transfer activity"/>
    <property type="evidence" value="ECO:0007669"/>
    <property type="project" value="UniProtKB-UniRule"/>
</dbReference>
<comment type="function">
    <text evidence="2 8">Low-potential electron donor to a number of redox enzymes.</text>
</comment>
<dbReference type="PROSITE" id="PS50902">
    <property type="entry name" value="FLAVODOXIN_LIKE"/>
    <property type="match status" value="1"/>
</dbReference>
<dbReference type="GO" id="GO:0016651">
    <property type="term" value="F:oxidoreductase activity, acting on NAD(P)H"/>
    <property type="evidence" value="ECO:0007669"/>
    <property type="project" value="UniProtKB-ARBA"/>
</dbReference>
<dbReference type="InterPro" id="IPR050619">
    <property type="entry name" value="Flavodoxin"/>
</dbReference>
<dbReference type="STRING" id="1423726.FC07_GL001907"/>
<dbReference type="InterPro" id="IPR029039">
    <property type="entry name" value="Flavoprotein-like_sf"/>
</dbReference>
<evidence type="ECO:0000259" key="9">
    <source>
        <dbReference type="PROSITE" id="PS50902"/>
    </source>
</evidence>
<dbReference type="PRINTS" id="PR00369">
    <property type="entry name" value="FLAVODOXIN"/>
</dbReference>
<dbReference type="Gene3D" id="3.40.50.360">
    <property type="match status" value="1"/>
</dbReference>
<evidence type="ECO:0000313" key="11">
    <source>
        <dbReference type="Proteomes" id="UP000051461"/>
    </source>
</evidence>
<evidence type="ECO:0000256" key="2">
    <source>
        <dbReference type="ARBA" id="ARBA00003297"/>
    </source>
</evidence>
<evidence type="ECO:0000256" key="3">
    <source>
        <dbReference type="ARBA" id="ARBA00005267"/>
    </source>
</evidence>
<dbReference type="PATRIC" id="fig|1423726.3.peg.1978"/>
<dbReference type="GO" id="GO:0010181">
    <property type="term" value="F:FMN binding"/>
    <property type="evidence" value="ECO:0007669"/>
    <property type="project" value="UniProtKB-UniRule"/>
</dbReference>
<dbReference type="InterPro" id="IPR010087">
    <property type="entry name" value="Flav_short"/>
</dbReference>
<feature type="domain" description="Flavodoxin-like" evidence="9">
    <location>
        <begin position="7"/>
        <end position="148"/>
    </location>
</feature>
<gene>
    <name evidence="10" type="ORF">FC07_GL001907</name>
</gene>
<keyword evidence="5 8" id="KW-0285">Flavoprotein</keyword>
<evidence type="ECO:0000313" key="10">
    <source>
        <dbReference type="EMBL" id="KRK32713.1"/>
    </source>
</evidence>
<comment type="cofactor">
    <cofactor evidence="1 8">
        <name>FMN</name>
        <dbReference type="ChEBI" id="CHEBI:58210"/>
    </cofactor>
</comment>
<keyword evidence="6 8" id="KW-0288">FMN</keyword>
<comment type="similarity">
    <text evidence="3 8">Belongs to the flavodoxin family.</text>
</comment>
<dbReference type="PANTHER" id="PTHR42809:SF1">
    <property type="entry name" value="FLAVODOXIN 1"/>
    <property type="match status" value="1"/>
</dbReference>
<dbReference type="InterPro" id="IPR001094">
    <property type="entry name" value="Flavdoxin-like"/>
</dbReference>
<evidence type="ECO:0000256" key="5">
    <source>
        <dbReference type="ARBA" id="ARBA00022630"/>
    </source>
</evidence>
<proteinExistence type="inferred from homology"/>
<evidence type="ECO:0000256" key="1">
    <source>
        <dbReference type="ARBA" id="ARBA00001917"/>
    </source>
</evidence>
<evidence type="ECO:0000256" key="6">
    <source>
        <dbReference type="ARBA" id="ARBA00022643"/>
    </source>
</evidence>
<dbReference type="PANTHER" id="PTHR42809">
    <property type="entry name" value="FLAVODOXIN 2"/>
    <property type="match status" value="1"/>
</dbReference>
<keyword evidence="4 8" id="KW-0813">Transport</keyword>
<dbReference type="AlphaFoldDB" id="A0A0R1GFN4"/>
<accession>A0A0R1GFN4</accession>